<evidence type="ECO:0008006" key="6">
    <source>
        <dbReference type="Google" id="ProtNLM"/>
    </source>
</evidence>
<evidence type="ECO:0000313" key="5">
    <source>
        <dbReference type="Proteomes" id="UP000590442"/>
    </source>
</evidence>
<sequence length="393" mass="46122">MKQKFLLSLLLFCILGKINSQTPELSPKSYISVITCGAGEELYSSFGHSAFRVQDSVLGIDVVYNYGTFNFNTPNFYTKFARGKLLYSLSRNRFENFLFSYELEQRWVKEQILSLSLKEKNELFRFLENNYLPENRDYKYDFFYDNCATRERDVLEKVYGSNIVFKENHLEEQYTFRELIHQNLSTNSWAAFGIDLALGSVIDKKASPREHMYLPFYVMKQLDNTDFNGKPIVQRERTILDFGQKINGNYLLASPLFWLLLLLLFVVIITYIDFKNITRSRWLDFFLFIFTGIAGFIILFLWLLTDHSATAGNFNILWAFAPNLVIAFFIIKKNRLPDWFDIYLYILLGLLVLCIVLWLVGVQTFSPLISILLLTLGIRYLFLHYTFKKGELV</sequence>
<gene>
    <name evidence="4" type="ORF">GGR42_002859</name>
</gene>
<organism evidence="4 5">
    <name type="scientific">Saonia flava</name>
    <dbReference type="NCBI Taxonomy" id="523696"/>
    <lineage>
        <taxon>Bacteria</taxon>
        <taxon>Pseudomonadati</taxon>
        <taxon>Bacteroidota</taxon>
        <taxon>Flavobacteriia</taxon>
        <taxon>Flavobacteriales</taxon>
        <taxon>Flavobacteriaceae</taxon>
        <taxon>Saonia</taxon>
    </lineage>
</organism>
<feature type="transmembrane region" description="Helical" evidence="1">
    <location>
        <begin position="250"/>
        <end position="273"/>
    </location>
</feature>
<feature type="domain" description="Lnb N-terminal periplasmic" evidence="2">
    <location>
        <begin position="27"/>
        <end position="166"/>
    </location>
</feature>
<feature type="transmembrane region" description="Helical" evidence="1">
    <location>
        <begin position="342"/>
        <end position="361"/>
    </location>
</feature>
<protein>
    <recommendedName>
        <fullName evidence="6">DUF4105 domain-containing protein</fullName>
    </recommendedName>
</protein>
<dbReference type="EMBL" id="JAATJJ010000002">
    <property type="protein sequence ID" value="NJB72368.1"/>
    <property type="molecule type" value="Genomic_DNA"/>
</dbReference>
<keyword evidence="1" id="KW-1133">Transmembrane helix</keyword>
<feature type="transmembrane region" description="Helical" evidence="1">
    <location>
        <begin position="311"/>
        <end position="330"/>
    </location>
</feature>
<keyword evidence="1" id="KW-0812">Transmembrane</keyword>
<evidence type="ECO:0000259" key="3">
    <source>
        <dbReference type="Pfam" id="PF25221"/>
    </source>
</evidence>
<dbReference type="Proteomes" id="UP000590442">
    <property type="component" value="Unassembled WGS sequence"/>
</dbReference>
<dbReference type="InterPro" id="IPR025178">
    <property type="entry name" value="Lnb_N"/>
</dbReference>
<evidence type="ECO:0000256" key="1">
    <source>
        <dbReference type="SAM" id="Phobius"/>
    </source>
</evidence>
<comment type="caution">
    <text evidence="4">The sequence shown here is derived from an EMBL/GenBank/DDBJ whole genome shotgun (WGS) entry which is preliminary data.</text>
</comment>
<evidence type="ECO:0000313" key="4">
    <source>
        <dbReference type="EMBL" id="NJB72368.1"/>
    </source>
</evidence>
<dbReference type="RefSeq" id="WP_167965302.1">
    <property type="nucleotide sequence ID" value="NZ_JAATJJ010000002.1"/>
</dbReference>
<dbReference type="Pfam" id="PF25221">
    <property type="entry name" value="5TMH_Lnb"/>
    <property type="match status" value="1"/>
</dbReference>
<reference evidence="4 5" key="1">
    <citation type="submission" date="2020-03" db="EMBL/GenBank/DDBJ databases">
        <title>Genomic Encyclopedia of Type Strains, Phase IV (KMG-IV): sequencing the most valuable type-strain genomes for metagenomic binning, comparative biology and taxonomic classification.</title>
        <authorList>
            <person name="Goeker M."/>
        </authorList>
    </citation>
    <scope>NUCLEOTIDE SEQUENCE [LARGE SCALE GENOMIC DNA]</scope>
    <source>
        <strain evidence="4 5">DSM 29762</strain>
    </source>
</reference>
<feature type="transmembrane region" description="Helical" evidence="1">
    <location>
        <begin position="367"/>
        <end position="387"/>
    </location>
</feature>
<keyword evidence="5" id="KW-1185">Reference proteome</keyword>
<accession>A0A846QWL9</accession>
<proteinExistence type="predicted"/>
<dbReference type="InterPro" id="IPR057436">
    <property type="entry name" value="5TMH_Lnb"/>
</dbReference>
<dbReference type="Pfam" id="PF13387">
    <property type="entry name" value="Lnb_N"/>
    <property type="match status" value="1"/>
</dbReference>
<evidence type="ECO:0000259" key="2">
    <source>
        <dbReference type="Pfam" id="PF13387"/>
    </source>
</evidence>
<feature type="transmembrane region" description="Helical" evidence="1">
    <location>
        <begin position="285"/>
        <end position="305"/>
    </location>
</feature>
<keyword evidence="1" id="KW-0472">Membrane</keyword>
<feature type="domain" description="Lnb-like transmembrane" evidence="3">
    <location>
        <begin position="252"/>
        <end position="387"/>
    </location>
</feature>
<dbReference type="AlphaFoldDB" id="A0A846QWL9"/>
<name>A0A846QWL9_9FLAO</name>